<feature type="transmembrane region" description="Helical" evidence="1">
    <location>
        <begin position="43"/>
        <end position="66"/>
    </location>
</feature>
<dbReference type="EMBL" id="JBHSMC010000001">
    <property type="protein sequence ID" value="MFC5463446.1"/>
    <property type="molecule type" value="Genomic_DNA"/>
</dbReference>
<evidence type="ECO:0008006" key="4">
    <source>
        <dbReference type="Google" id="ProtNLM"/>
    </source>
</evidence>
<keyword evidence="3" id="KW-1185">Reference proteome</keyword>
<comment type="caution">
    <text evidence="2">The sequence shown here is derived from an EMBL/GenBank/DDBJ whole genome shotgun (WGS) entry which is preliminary data.</text>
</comment>
<protein>
    <recommendedName>
        <fullName evidence="4">General stress protein</fullName>
    </recommendedName>
</protein>
<name>A0ABW0LF39_9BACI</name>
<dbReference type="Proteomes" id="UP001596147">
    <property type="component" value="Unassembled WGS sequence"/>
</dbReference>
<organism evidence="2 3">
    <name type="scientific">Lederbergia graminis</name>
    <dbReference type="NCBI Taxonomy" id="735518"/>
    <lineage>
        <taxon>Bacteria</taxon>
        <taxon>Bacillati</taxon>
        <taxon>Bacillota</taxon>
        <taxon>Bacilli</taxon>
        <taxon>Bacillales</taxon>
        <taxon>Bacillaceae</taxon>
        <taxon>Lederbergia</taxon>
    </lineage>
</organism>
<proteinExistence type="predicted"/>
<feature type="transmembrane region" description="Helical" evidence="1">
    <location>
        <begin position="93"/>
        <end position="110"/>
    </location>
</feature>
<feature type="transmembrane region" description="Helical" evidence="1">
    <location>
        <begin position="116"/>
        <end position="134"/>
    </location>
</feature>
<keyword evidence="1" id="KW-1133">Transmembrane helix</keyword>
<accession>A0ABW0LF39</accession>
<evidence type="ECO:0000313" key="3">
    <source>
        <dbReference type="Proteomes" id="UP001596147"/>
    </source>
</evidence>
<gene>
    <name evidence="2" type="ORF">ACFPM4_01625</name>
</gene>
<evidence type="ECO:0000313" key="2">
    <source>
        <dbReference type="EMBL" id="MFC5463446.1"/>
    </source>
</evidence>
<keyword evidence="1" id="KW-0472">Membrane</keyword>
<dbReference type="RefSeq" id="WP_382346930.1">
    <property type="nucleotide sequence ID" value="NZ_JBHSMC010000001.1"/>
</dbReference>
<reference evidence="3" key="1">
    <citation type="journal article" date="2019" name="Int. J. Syst. Evol. Microbiol.">
        <title>The Global Catalogue of Microorganisms (GCM) 10K type strain sequencing project: providing services to taxonomists for standard genome sequencing and annotation.</title>
        <authorList>
            <consortium name="The Broad Institute Genomics Platform"/>
            <consortium name="The Broad Institute Genome Sequencing Center for Infectious Disease"/>
            <person name="Wu L."/>
            <person name="Ma J."/>
        </authorList>
    </citation>
    <scope>NUCLEOTIDE SEQUENCE [LARGE SCALE GENOMIC DNA]</scope>
    <source>
        <strain evidence="3">CGMCC 1.12237</strain>
    </source>
</reference>
<feature type="transmembrane region" description="Helical" evidence="1">
    <location>
        <begin position="12"/>
        <end position="31"/>
    </location>
</feature>
<keyword evidence="1" id="KW-0812">Transmembrane</keyword>
<evidence type="ECO:0000256" key="1">
    <source>
        <dbReference type="SAM" id="Phobius"/>
    </source>
</evidence>
<sequence>MYKKVKKKLFNLFCGELVATILFAFLWFFYLPQSDWFSLYVKTIPSLLAFILLELILLQGTLYWYLKWKQVKNNDFSNLPGAYLQLFNLFKKLNALFIFIGIIILGYLIINGAEEIYWYIFIFGFAVLEHINYYHIRLSYQTSVEIKEFLQRKKLVRSKLAKELTSIKTDKTAL</sequence>